<protein>
    <submittedName>
        <fullName evidence="1">Uncharacterized protein</fullName>
    </submittedName>
</protein>
<reference evidence="1 2" key="1">
    <citation type="submission" date="2019-03" db="EMBL/GenBank/DDBJ databases">
        <title>First draft genome of Liparis tanakae, snailfish: a comprehensive survey of snailfish specific genes.</title>
        <authorList>
            <person name="Kim W."/>
            <person name="Song I."/>
            <person name="Jeong J.-H."/>
            <person name="Kim D."/>
            <person name="Kim S."/>
            <person name="Ryu S."/>
            <person name="Song J.Y."/>
            <person name="Lee S.K."/>
        </authorList>
    </citation>
    <scope>NUCLEOTIDE SEQUENCE [LARGE SCALE GENOMIC DNA]</scope>
    <source>
        <tissue evidence="1">Muscle</tissue>
    </source>
</reference>
<dbReference type="EMBL" id="SRLO01000421">
    <property type="protein sequence ID" value="TNN56778.1"/>
    <property type="molecule type" value="Genomic_DNA"/>
</dbReference>
<keyword evidence="2" id="KW-1185">Reference proteome</keyword>
<accession>A0A4Z2GSX6</accession>
<proteinExistence type="predicted"/>
<sequence>MDDRDDRDARACRLHRRRATLVLMPQTLLIATRAETLTVSNNSVDRQSVLKIRLKKKIGDAALIGLTPRRGATVNRGGERPKKKSES</sequence>
<dbReference type="Proteomes" id="UP000314294">
    <property type="component" value="Unassembled WGS sequence"/>
</dbReference>
<evidence type="ECO:0000313" key="2">
    <source>
        <dbReference type="Proteomes" id="UP000314294"/>
    </source>
</evidence>
<dbReference type="AlphaFoldDB" id="A0A4Z2GSX6"/>
<comment type="caution">
    <text evidence="1">The sequence shown here is derived from an EMBL/GenBank/DDBJ whole genome shotgun (WGS) entry which is preliminary data.</text>
</comment>
<organism evidence="1 2">
    <name type="scientific">Liparis tanakae</name>
    <name type="common">Tanaka's snailfish</name>
    <dbReference type="NCBI Taxonomy" id="230148"/>
    <lineage>
        <taxon>Eukaryota</taxon>
        <taxon>Metazoa</taxon>
        <taxon>Chordata</taxon>
        <taxon>Craniata</taxon>
        <taxon>Vertebrata</taxon>
        <taxon>Euteleostomi</taxon>
        <taxon>Actinopterygii</taxon>
        <taxon>Neopterygii</taxon>
        <taxon>Teleostei</taxon>
        <taxon>Neoteleostei</taxon>
        <taxon>Acanthomorphata</taxon>
        <taxon>Eupercaria</taxon>
        <taxon>Perciformes</taxon>
        <taxon>Cottioidei</taxon>
        <taxon>Cottales</taxon>
        <taxon>Liparidae</taxon>
        <taxon>Liparis</taxon>
    </lineage>
</organism>
<name>A0A4Z2GSX6_9TELE</name>
<evidence type="ECO:0000313" key="1">
    <source>
        <dbReference type="EMBL" id="TNN56778.1"/>
    </source>
</evidence>
<gene>
    <name evidence="1" type="ORF">EYF80_033036</name>
</gene>